<dbReference type="PANTHER" id="PTHR30086">
    <property type="entry name" value="ARGININE EXPORTER PROTEIN ARGO"/>
    <property type="match status" value="1"/>
</dbReference>
<evidence type="ECO:0000256" key="5">
    <source>
        <dbReference type="ARBA" id="ARBA00023136"/>
    </source>
</evidence>
<feature type="transmembrane region" description="Helical" evidence="6">
    <location>
        <begin position="153"/>
        <end position="174"/>
    </location>
</feature>
<keyword evidence="4 6" id="KW-1133">Transmembrane helix</keyword>
<dbReference type="InterPro" id="IPR001123">
    <property type="entry name" value="LeuE-type"/>
</dbReference>
<dbReference type="AlphaFoldDB" id="A0AA97CT81"/>
<dbReference type="Pfam" id="PF01810">
    <property type="entry name" value="LysE"/>
    <property type="match status" value="1"/>
</dbReference>
<feature type="transmembrane region" description="Helical" evidence="6">
    <location>
        <begin position="74"/>
        <end position="94"/>
    </location>
</feature>
<feature type="transmembrane region" description="Helical" evidence="6">
    <location>
        <begin position="45"/>
        <end position="68"/>
    </location>
</feature>
<feature type="transmembrane region" description="Helical" evidence="6">
    <location>
        <begin position="186"/>
        <end position="208"/>
    </location>
</feature>
<evidence type="ECO:0000313" key="7">
    <source>
        <dbReference type="EMBL" id="WOC11991.1"/>
    </source>
</evidence>
<dbReference type="PANTHER" id="PTHR30086:SF20">
    <property type="entry name" value="ARGININE EXPORTER PROTEIN ARGO-RELATED"/>
    <property type="match status" value="1"/>
</dbReference>
<dbReference type="GO" id="GO:0005886">
    <property type="term" value="C:plasma membrane"/>
    <property type="evidence" value="ECO:0007669"/>
    <property type="project" value="UniProtKB-SubCell"/>
</dbReference>
<comment type="subcellular location">
    <subcellularLocation>
        <location evidence="1">Cell membrane</location>
        <topology evidence="1">Multi-pass membrane protein</topology>
    </subcellularLocation>
</comment>
<keyword evidence="3 6" id="KW-0812">Transmembrane</keyword>
<keyword evidence="5 6" id="KW-0472">Membrane</keyword>
<name>A0AA97CT81_9ACTN</name>
<feature type="transmembrane region" description="Helical" evidence="6">
    <location>
        <begin position="115"/>
        <end position="133"/>
    </location>
</feature>
<keyword evidence="2" id="KW-1003">Cell membrane</keyword>
<dbReference type="RefSeq" id="WP_420042017.1">
    <property type="nucleotide sequence ID" value="NZ_CP128986.1"/>
</dbReference>
<accession>A0AA97CT81</accession>
<reference evidence="7" key="1">
    <citation type="submission" date="2023-06" db="EMBL/GenBank/DDBJ databases">
        <title>Gordonia sp. nov. and Pseudochrobactrum sp. nov., two species isolated from the burying beetle Nicrophorus vespilloides.</title>
        <authorList>
            <person name="Poehlein A."/>
            <person name="Guzman J."/>
            <person name="Daniel R."/>
            <person name="Vilcinskas A."/>
        </authorList>
    </citation>
    <scope>NUCLEOTIDE SEQUENCE</scope>
    <source>
        <strain evidence="7">MP11Mi</strain>
    </source>
</reference>
<dbReference type="EMBL" id="CP128986">
    <property type="protein sequence ID" value="WOC11991.1"/>
    <property type="molecule type" value="Genomic_DNA"/>
</dbReference>
<protein>
    <submittedName>
        <fullName evidence="7">Arginine exporter protein ArgO</fullName>
    </submittedName>
</protein>
<feature type="transmembrane region" description="Helical" evidence="6">
    <location>
        <begin position="6"/>
        <end position="25"/>
    </location>
</feature>
<sequence length="209" mass="21331">MNVTTTLLLTALTGLLTGAGLIIAIGPQNVFVLRQGISGTHVVPVIAVCVVSDIALISAGTVGLGAAVTAHPGIVTVAKAVGGTYLVVLGLLAARRASRPTASSMSDDGTGRNRGMWAALGTALALTWLNPHTYLDTVLTLGSIANSHADSRWAFTVGACVASLVWFIALGFGARKAAPMFRSIRAWRILDSAIAVVMIALGVGLVAMS</sequence>
<evidence type="ECO:0000256" key="4">
    <source>
        <dbReference type="ARBA" id="ARBA00022989"/>
    </source>
</evidence>
<evidence type="ECO:0000256" key="1">
    <source>
        <dbReference type="ARBA" id="ARBA00004651"/>
    </source>
</evidence>
<dbReference type="GO" id="GO:0015171">
    <property type="term" value="F:amino acid transmembrane transporter activity"/>
    <property type="evidence" value="ECO:0007669"/>
    <property type="project" value="TreeGrafter"/>
</dbReference>
<gene>
    <name evidence="7" type="primary">argO</name>
    <name evidence="7" type="ORF">MP11Mi_10720</name>
</gene>
<evidence type="ECO:0000256" key="3">
    <source>
        <dbReference type="ARBA" id="ARBA00022692"/>
    </source>
</evidence>
<evidence type="ECO:0000256" key="6">
    <source>
        <dbReference type="SAM" id="Phobius"/>
    </source>
</evidence>
<organism evidence="7">
    <name type="scientific">Gordonia sp. MP11Mi</name>
    <dbReference type="NCBI Taxonomy" id="3022769"/>
    <lineage>
        <taxon>Bacteria</taxon>
        <taxon>Bacillati</taxon>
        <taxon>Actinomycetota</taxon>
        <taxon>Actinomycetes</taxon>
        <taxon>Mycobacteriales</taxon>
        <taxon>Gordoniaceae</taxon>
        <taxon>Gordonia</taxon>
    </lineage>
</organism>
<evidence type="ECO:0000256" key="2">
    <source>
        <dbReference type="ARBA" id="ARBA00022475"/>
    </source>
</evidence>
<proteinExistence type="predicted"/>